<accession>A0ABT9ZMI8</accession>
<proteinExistence type="predicted"/>
<organism evidence="2 3">
    <name type="scientific">Metabacillus malikii</name>
    <dbReference type="NCBI Taxonomy" id="1504265"/>
    <lineage>
        <taxon>Bacteria</taxon>
        <taxon>Bacillati</taxon>
        <taxon>Bacillota</taxon>
        <taxon>Bacilli</taxon>
        <taxon>Bacillales</taxon>
        <taxon>Bacillaceae</taxon>
        <taxon>Metabacillus</taxon>
    </lineage>
</organism>
<keyword evidence="3" id="KW-1185">Reference proteome</keyword>
<feature type="domain" description="Chemotaxis methyl-accepting receptor HlyB-like 4HB MCP" evidence="1">
    <location>
        <begin position="3"/>
        <end position="180"/>
    </location>
</feature>
<sequence>MKASVGKKILLIFSIVIAINLVLSTVNLVSMDQMREKASEVSDKRLPSIIYVSEMRHLMDSLVTQELNYVNSTNASNRTEYALAMETILQQYHEVTKRYEAHLSIKEEKELFKQVTNEWNDYLALHEDIMAEGEANNLEKAESILRKASWNLSSININMNKLVELSEKRTEELSKESDTLFSTAKITNHFSCARINYFCNTRLLVISQSI</sequence>
<protein>
    <submittedName>
        <fullName evidence="2">CHASE3 domain sensor protein</fullName>
    </submittedName>
</protein>
<evidence type="ECO:0000313" key="3">
    <source>
        <dbReference type="Proteomes" id="UP001234495"/>
    </source>
</evidence>
<dbReference type="Proteomes" id="UP001234495">
    <property type="component" value="Unassembled WGS sequence"/>
</dbReference>
<name>A0ABT9ZMI8_9BACI</name>
<dbReference type="EMBL" id="JAUSUD010000043">
    <property type="protein sequence ID" value="MDQ0233506.1"/>
    <property type="molecule type" value="Genomic_DNA"/>
</dbReference>
<dbReference type="InterPro" id="IPR024478">
    <property type="entry name" value="HlyB_4HB_MCP"/>
</dbReference>
<dbReference type="Pfam" id="PF12729">
    <property type="entry name" value="4HB_MCP_1"/>
    <property type="match status" value="1"/>
</dbReference>
<comment type="caution">
    <text evidence="2">The sequence shown here is derived from an EMBL/GenBank/DDBJ whole genome shotgun (WGS) entry which is preliminary data.</text>
</comment>
<evidence type="ECO:0000313" key="2">
    <source>
        <dbReference type="EMBL" id="MDQ0233506.1"/>
    </source>
</evidence>
<dbReference type="RefSeq" id="WP_307346945.1">
    <property type="nucleotide sequence ID" value="NZ_JAUSUD010000043.1"/>
</dbReference>
<evidence type="ECO:0000259" key="1">
    <source>
        <dbReference type="Pfam" id="PF12729"/>
    </source>
</evidence>
<reference evidence="2 3" key="1">
    <citation type="submission" date="2023-07" db="EMBL/GenBank/DDBJ databases">
        <title>Genomic Encyclopedia of Type Strains, Phase IV (KMG-IV): sequencing the most valuable type-strain genomes for metagenomic binning, comparative biology and taxonomic classification.</title>
        <authorList>
            <person name="Goeker M."/>
        </authorList>
    </citation>
    <scope>NUCLEOTIDE SEQUENCE [LARGE SCALE GENOMIC DNA]</scope>
    <source>
        <strain evidence="2 3">DSM 29005</strain>
    </source>
</reference>
<gene>
    <name evidence="2" type="ORF">J2S19_004853</name>
</gene>